<dbReference type="Proteomes" id="UP000234681">
    <property type="component" value="Chromosome 7"/>
</dbReference>
<dbReference type="AlphaFoldDB" id="A6KC45"/>
<organism evidence="2 3">
    <name type="scientific">Rattus norvegicus</name>
    <name type="common">Rat</name>
    <dbReference type="NCBI Taxonomy" id="10116"/>
    <lineage>
        <taxon>Eukaryota</taxon>
        <taxon>Metazoa</taxon>
        <taxon>Chordata</taxon>
        <taxon>Craniata</taxon>
        <taxon>Vertebrata</taxon>
        <taxon>Euteleostomi</taxon>
        <taxon>Mammalia</taxon>
        <taxon>Eutheria</taxon>
        <taxon>Euarchontoglires</taxon>
        <taxon>Glires</taxon>
        <taxon>Rodentia</taxon>
        <taxon>Myomorpha</taxon>
        <taxon>Muroidea</taxon>
        <taxon>Muridae</taxon>
        <taxon>Murinae</taxon>
        <taxon>Rattus</taxon>
    </lineage>
</organism>
<feature type="compositionally biased region" description="Polar residues" evidence="1">
    <location>
        <begin position="62"/>
        <end position="74"/>
    </location>
</feature>
<gene>
    <name evidence="2" type="ORF">rCG_50805</name>
</gene>
<dbReference type="EMBL" id="CH474035">
    <property type="protein sequence ID" value="EDL87097.1"/>
    <property type="molecule type" value="Genomic_DNA"/>
</dbReference>
<evidence type="ECO:0000313" key="2">
    <source>
        <dbReference type="EMBL" id="EDL87097.1"/>
    </source>
</evidence>
<accession>A6KC45</accession>
<feature type="region of interest" description="Disordered" evidence="1">
    <location>
        <begin position="54"/>
        <end position="74"/>
    </location>
</feature>
<evidence type="ECO:0000256" key="1">
    <source>
        <dbReference type="SAM" id="MobiDB-lite"/>
    </source>
</evidence>
<evidence type="ECO:0000313" key="3">
    <source>
        <dbReference type="Proteomes" id="UP000234681"/>
    </source>
</evidence>
<reference evidence="2 3" key="1">
    <citation type="submission" date="2005-09" db="EMBL/GenBank/DDBJ databases">
        <authorList>
            <person name="Mural R.J."/>
            <person name="Li P.W."/>
            <person name="Adams M.D."/>
            <person name="Amanatides P.G."/>
            <person name="Baden-Tillson H."/>
            <person name="Barnstead M."/>
            <person name="Chin S.H."/>
            <person name="Dew I."/>
            <person name="Evans C.A."/>
            <person name="Ferriera S."/>
            <person name="Flanigan M."/>
            <person name="Fosler C."/>
            <person name="Glodek A."/>
            <person name="Gu Z."/>
            <person name="Holt R.A."/>
            <person name="Jennings D."/>
            <person name="Kraft C.L."/>
            <person name="Lu F."/>
            <person name="Nguyen T."/>
            <person name="Nusskern D.R."/>
            <person name="Pfannkoch C.M."/>
            <person name="Sitter C."/>
            <person name="Sutton G.G."/>
            <person name="Venter J.C."/>
            <person name="Wang Z."/>
            <person name="Woodage T."/>
            <person name="Zheng X.H."/>
            <person name="Zhong F."/>
        </authorList>
    </citation>
    <scope>NUCLEOTIDE SEQUENCE [LARGE SCALE GENOMIC DNA]</scope>
    <source>
        <strain>BN</strain>
        <strain evidence="3">Sprague-Dawley</strain>
    </source>
</reference>
<sequence length="74" mass="8255">MEIPQLWVCRTGPFTHSSRSQMECMLGWANSEPWFWAWVGAKLVNPPAVLHPHHQGPGEGWSQLSQVSLTASEG</sequence>
<proteinExistence type="predicted"/>
<protein>
    <submittedName>
        <fullName evidence="2">RCG50805</fullName>
    </submittedName>
</protein>
<name>A6KC45_RAT</name>